<keyword evidence="4" id="KW-0479">Metal-binding</keyword>
<dbReference type="PROSITE" id="PS01033">
    <property type="entry name" value="GLOBIN"/>
    <property type="match status" value="1"/>
</dbReference>
<dbReference type="CDD" id="cd01040">
    <property type="entry name" value="Mb-like"/>
    <property type="match status" value="1"/>
</dbReference>
<evidence type="ECO:0000256" key="4">
    <source>
        <dbReference type="ARBA" id="ARBA00022723"/>
    </source>
</evidence>
<dbReference type="Gene3D" id="1.10.490.10">
    <property type="entry name" value="Globins"/>
    <property type="match status" value="1"/>
</dbReference>
<feature type="domain" description="Globin" evidence="8">
    <location>
        <begin position="15"/>
        <end position="211"/>
    </location>
</feature>
<dbReference type="VEuPathDB" id="VectorBase:RSAN_035333"/>
<comment type="similarity">
    <text evidence="6">Belongs to the globin family.</text>
</comment>
<reference evidence="9" key="1">
    <citation type="journal article" date="2020" name="Cell">
        <title>Large-Scale Comparative Analyses of Tick Genomes Elucidate Their Genetic Diversity and Vector Capacities.</title>
        <authorList>
            <consortium name="Tick Genome and Microbiome Consortium (TIGMIC)"/>
            <person name="Jia N."/>
            <person name="Wang J."/>
            <person name="Shi W."/>
            <person name="Du L."/>
            <person name="Sun Y."/>
            <person name="Zhan W."/>
            <person name="Jiang J.F."/>
            <person name="Wang Q."/>
            <person name="Zhang B."/>
            <person name="Ji P."/>
            <person name="Bell-Sakyi L."/>
            <person name="Cui X.M."/>
            <person name="Yuan T.T."/>
            <person name="Jiang B.G."/>
            <person name="Yang W.F."/>
            <person name="Lam T.T."/>
            <person name="Chang Q.C."/>
            <person name="Ding S.J."/>
            <person name="Wang X.J."/>
            <person name="Zhu J.G."/>
            <person name="Ruan X.D."/>
            <person name="Zhao L."/>
            <person name="Wei J.T."/>
            <person name="Ye R.Z."/>
            <person name="Que T.C."/>
            <person name="Du C.H."/>
            <person name="Zhou Y.H."/>
            <person name="Cheng J.X."/>
            <person name="Dai P.F."/>
            <person name="Guo W.B."/>
            <person name="Han X.H."/>
            <person name="Huang E.J."/>
            <person name="Li L.F."/>
            <person name="Wei W."/>
            <person name="Gao Y.C."/>
            <person name="Liu J.Z."/>
            <person name="Shao H.Z."/>
            <person name="Wang X."/>
            <person name="Wang C.C."/>
            <person name="Yang T.C."/>
            <person name="Huo Q.B."/>
            <person name="Li W."/>
            <person name="Chen H.Y."/>
            <person name="Chen S.E."/>
            <person name="Zhou L.G."/>
            <person name="Ni X.B."/>
            <person name="Tian J.H."/>
            <person name="Sheng Y."/>
            <person name="Liu T."/>
            <person name="Pan Y.S."/>
            <person name="Xia L.Y."/>
            <person name="Li J."/>
            <person name="Zhao F."/>
            <person name="Cao W.C."/>
        </authorList>
    </citation>
    <scope>NUCLEOTIDE SEQUENCE</scope>
    <source>
        <strain evidence="9">Rsan-2018</strain>
    </source>
</reference>
<evidence type="ECO:0000313" key="10">
    <source>
        <dbReference type="Proteomes" id="UP000821837"/>
    </source>
</evidence>
<dbReference type="InterPro" id="IPR012292">
    <property type="entry name" value="Globin/Proto"/>
</dbReference>
<accession>A0A9D4PUI0</accession>
<evidence type="ECO:0000256" key="2">
    <source>
        <dbReference type="ARBA" id="ARBA00022617"/>
    </source>
</evidence>
<dbReference type="GO" id="GO:0020037">
    <property type="term" value="F:heme binding"/>
    <property type="evidence" value="ECO:0007669"/>
    <property type="project" value="InterPro"/>
</dbReference>
<dbReference type="GO" id="GO:0046872">
    <property type="term" value="F:metal ion binding"/>
    <property type="evidence" value="ECO:0007669"/>
    <property type="project" value="UniProtKB-KW"/>
</dbReference>
<dbReference type="PANTHER" id="PTHR47217:SF1">
    <property type="entry name" value="GLOBIN-LIKE PROTEIN"/>
    <property type="match status" value="1"/>
</dbReference>
<dbReference type="SUPFAM" id="SSF46458">
    <property type="entry name" value="Globin-like"/>
    <property type="match status" value="1"/>
</dbReference>
<evidence type="ECO:0000256" key="5">
    <source>
        <dbReference type="ARBA" id="ARBA00023004"/>
    </source>
</evidence>
<sequence length="211" mass="24157">MGSAFRKEVPDPRTHMTERERGVVTRTWKSFQGAHKDCGELIFLTMFSRHPDYLQLFRQFRGKIIDELPEDAQFRAHACAVGYQLCSMVDSVSDSVLLEALIRKNAISHLERQGVHPSTSRCSLPPQHRDRRWCLKKTGVAKSARRVDDVTPRRGSGRAHGPHEAEMVLVQESWRSFCDHYRDYGVLIFLSMLPSTRVPAHVLNFRGKTVA</sequence>
<comment type="caution">
    <text evidence="9">The sequence shown here is derived from an EMBL/GenBank/DDBJ whole genome shotgun (WGS) entry which is preliminary data.</text>
</comment>
<evidence type="ECO:0000313" key="9">
    <source>
        <dbReference type="EMBL" id="KAH7956008.1"/>
    </source>
</evidence>
<dbReference type="EMBL" id="JABSTV010001250">
    <property type="protein sequence ID" value="KAH7956008.1"/>
    <property type="molecule type" value="Genomic_DNA"/>
</dbReference>
<dbReference type="InterPro" id="IPR000971">
    <property type="entry name" value="Globin"/>
</dbReference>
<proteinExistence type="inferred from homology"/>
<dbReference type="GO" id="GO:0019825">
    <property type="term" value="F:oxygen binding"/>
    <property type="evidence" value="ECO:0007669"/>
    <property type="project" value="InterPro"/>
</dbReference>
<dbReference type="AlphaFoldDB" id="A0A9D4PUI0"/>
<organism evidence="9 10">
    <name type="scientific">Rhipicephalus sanguineus</name>
    <name type="common">Brown dog tick</name>
    <name type="synonym">Ixodes sanguineus</name>
    <dbReference type="NCBI Taxonomy" id="34632"/>
    <lineage>
        <taxon>Eukaryota</taxon>
        <taxon>Metazoa</taxon>
        <taxon>Ecdysozoa</taxon>
        <taxon>Arthropoda</taxon>
        <taxon>Chelicerata</taxon>
        <taxon>Arachnida</taxon>
        <taxon>Acari</taxon>
        <taxon>Parasitiformes</taxon>
        <taxon>Ixodida</taxon>
        <taxon>Ixodoidea</taxon>
        <taxon>Ixodidae</taxon>
        <taxon>Rhipicephalinae</taxon>
        <taxon>Rhipicephalus</taxon>
        <taxon>Rhipicephalus</taxon>
    </lineage>
</organism>
<keyword evidence="5" id="KW-0408">Iron</keyword>
<dbReference type="GO" id="GO:0005344">
    <property type="term" value="F:oxygen carrier activity"/>
    <property type="evidence" value="ECO:0007669"/>
    <property type="project" value="UniProtKB-KW"/>
</dbReference>
<protein>
    <recommendedName>
        <fullName evidence="8">Globin domain-containing protein</fullName>
    </recommendedName>
</protein>
<gene>
    <name evidence="9" type="ORF">HPB52_005672</name>
</gene>
<dbReference type="Proteomes" id="UP000821837">
    <property type="component" value="Unassembled WGS sequence"/>
</dbReference>
<feature type="region of interest" description="Disordered" evidence="7">
    <location>
        <begin position="1"/>
        <end position="21"/>
    </location>
</feature>
<reference evidence="9" key="2">
    <citation type="submission" date="2021-09" db="EMBL/GenBank/DDBJ databases">
        <authorList>
            <person name="Jia N."/>
            <person name="Wang J."/>
            <person name="Shi W."/>
            <person name="Du L."/>
            <person name="Sun Y."/>
            <person name="Zhan W."/>
            <person name="Jiang J."/>
            <person name="Wang Q."/>
            <person name="Zhang B."/>
            <person name="Ji P."/>
            <person name="Sakyi L.B."/>
            <person name="Cui X."/>
            <person name="Yuan T."/>
            <person name="Jiang B."/>
            <person name="Yang W."/>
            <person name="Lam T.T.-Y."/>
            <person name="Chang Q."/>
            <person name="Ding S."/>
            <person name="Wang X."/>
            <person name="Zhu J."/>
            <person name="Ruan X."/>
            <person name="Zhao L."/>
            <person name="Wei J."/>
            <person name="Que T."/>
            <person name="Du C."/>
            <person name="Cheng J."/>
            <person name="Dai P."/>
            <person name="Han X."/>
            <person name="Huang E."/>
            <person name="Gao Y."/>
            <person name="Liu J."/>
            <person name="Shao H."/>
            <person name="Ye R."/>
            <person name="Li L."/>
            <person name="Wei W."/>
            <person name="Wang X."/>
            <person name="Wang C."/>
            <person name="Huo Q."/>
            <person name="Li W."/>
            <person name="Guo W."/>
            <person name="Chen H."/>
            <person name="Chen S."/>
            <person name="Zhou L."/>
            <person name="Zhou L."/>
            <person name="Ni X."/>
            <person name="Tian J."/>
            <person name="Zhou Y."/>
            <person name="Sheng Y."/>
            <person name="Liu T."/>
            <person name="Pan Y."/>
            <person name="Xia L."/>
            <person name="Li J."/>
            <person name="Zhao F."/>
            <person name="Cao W."/>
        </authorList>
    </citation>
    <scope>NUCLEOTIDE SEQUENCE</scope>
    <source>
        <strain evidence="9">Rsan-2018</strain>
        <tissue evidence="9">Larvae</tissue>
    </source>
</reference>
<dbReference type="InterPro" id="IPR009050">
    <property type="entry name" value="Globin-like_sf"/>
</dbReference>
<dbReference type="PANTHER" id="PTHR47217">
    <property type="entry name" value="GLOBIN-LIKE PROTEIN"/>
    <property type="match status" value="1"/>
</dbReference>
<evidence type="ECO:0000256" key="6">
    <source>
        <dbReference type="RuleBase" id="RU000356"/>
    </source>
</evidence>
<dbReference type="VEuPathDB" id="VectorBase:RSAN_046990"/>
<evidence type="ECO:0000256" key="3">
    <source>
        <dbReference type="ARBA" id="ARBA00022621"/>
    </source>
</evidence>
<evidence type="ECO:0000256" key="7">
    <source>
        <dbReference type="SAM" id="MobiDB-lite"/>
    </source>
</evidence>
<evidence type="ECO:0000256" key="1">
    <source>
        <dbReference type="ARBA" id="ARBA00022448"/>
    </source>
</evidence>
<keyword evidence="1 6" id="KW-0813">Transport</keyword>
<dbReference type="Pfam" id="PF00042">
    <property type="entry name" value="Globin"/>
    <property type="match status" value="1"/>
</dbReference>
<evidence type="ECO:0000259" key="8">
    <source>
        <dbReference type="PROSITE" id="PS01033"/>
    </source>
</evidence>
<keyword evidence="10" id="KW-1185">Reference proteome</keyword>
<keyword evidence="2 6" id="KW-0349">Heme</keyword>
<dbReference type="InterPro" id="IPR044399">
    <property type="entry name" value="Mb-like_M"/>
</dbReference>
<keyword evidence="3 6" id="KW-0561">Oxygen transport</keyword>
<name>A0A9D4PUI0_RHISA</name>